<dbReference type="InterPro" id="IPR053714">
    <property type="entry name" value="Iso_Racemase_Enz_sf"/>
</dbReference>
<comment type="similarity">
    <text evidence="1">Belongs to the HyuE racemase family.</text>
</comment>
<comment type="caution">
    <text evidence="2">The sequence shown here is derived from an EMBL/GenBank/DDBJ whole genome shotgun (WGS) entry which is preliminary data.</text>
</comment>
<evidence type="ECO:0000256" key="1">
    <source>
        <dbReference type="ARBA" id="ARBA00038414"/>
    </source>
</evidence>
<keyword evidence="3" id="KW-1185">Reference proteome</keyword>
<dbReference type="InterPro" id="IPR015942">
    <property type="entry name" value="Asp/Glu/hydantoin_racemase"/>
</dbReference>
<dbReference type="PANTHER" id="PTHR28047">
    <property type="entry name" value="PROTEIN DCG1"/>
    <property type="match status" value="1"/>
</dbReference>
<evidence type="ECO:0000313" key="2">
    <source>
        <dbReference type="EMBL" id="EBA07037.1"/>
    </source>
</evidence>
<protein>
    <submittedName>
        <fullName evidence="2">Putative hydantoin racemase</fullName>
    </submittedName>
</protein>
<dbReference type="Gene3D" id="3.40.50.12500">
    <property type="match status" value="1"/>
</dbReference>
<dbReference type="Pfam" id="PF01177">
    <property type="entry name" value="Asp_Glu_race"/>
    <property type="match status" value="1"/>
</dbReference>
<organism evidence="2 3">
    <name type="scientific">Sagittula stellata (strain ATCC 700073 / DSM 11524 / E-37)</name>
    <dbReference type="NCBI Taxonomy" id="388399"/>
    <lineage>
        <taxon>Bacteria</taxon>
        <taxon>Pseudomonadati</taxon>
        <taxon>Pseudomonadota</taxon>
        <taxon>Alphaproteobacteria</taxon>
        <taxon>Rhodobacterales</taxon>
        <taxon>Roseobacteraceae</taxon>
        <taxon>Sagittula</taxon>
    </lineage>
</organism>
<dbReference type="Proteomes" id="UP000005713">
    <property type="component" value="Unassembled WGS sequence"/>
</dbReference>
<dbReference type="OrthoDB" id="9791723at2"/>
<dbReference type="AlphaFoldDB" id="A3K6R0"/>
<sequence length="248" mass="25295">MRILLVNPNMTQAMTDTMTDIARGLAGDRAEIVPLTATTGFPYIASRAEAQVAGGIALGMIAEHIAGVDAVVIAAFGDPGLTAAREVFDVPVVGMAEAAVLTAAMLGERLSIVTFSPVMTRWYADCVRATGLGARFAGVRTPDAHGGDVANAAQNMRAELVTLARRAVSEDGADVVILGGAPLAGLAPEVAGEIPAVVIDPIAAAVAQAMTLASLRLRLEGRACKPVAKESVGLPPALSRVIAHEAAV</sequence>
<dbReference type="eggNOG" id="COG4126">
    <property type="taxonomic scope" value="Bacteria"/>
</dbReference>
<gene>
    <name evidence="2" type="ORF">SSE37_12606</name>
</gene>
<dbReference type="EMBL" id="AAYA01000011">
    <property type="protein sequence ID" value="EBA07037.1"/>
    <property type="molecule type" value="Genomic_DNA"/>
</dbReference>
<dbReference type="GO" id="GO:0047661">
    <property type="term" value="F:amino-acid racemase activity"/>
    <property type="evidence" value="ECO:0007669"/>
    <property type="project" value="InterPro"/>
</dbReference>
<proteinExistence type="inferred from homology"/>
<accession>A3K6R0</accession>
<dbReference type="PANTHER" id="PTHR28047:SF5">
    <property type="entry name" value="PROTEIN DCG1"/>
    <property type="match status" value="1"/>
</dbReference>
<name>A3K6R0_SAGS3</name>
<dbReference type="InterPro" id="IPR052186">
    <property type="entry name" value="Hydantoin_racemase-like"/>
</dbReference>
<evidence type="ECO:0000313" key="3">
    <source>
        <dbReference type="Proteomes" id="UP000005713"/>
    </source>
</evidence>
<dbReference type="RefSeq" id="WP_005861132.1">
    <property type="nucleotide sequence ID" value="NZ_AAYA01000011.1"/>
</dbReference>
<reference evidence="2 3" key="1">
    <citation type="submission" date="2006-06" db="EMBL/GenBank/DDBJ databases">
        <authorList>
            <person name="Moran M.A."/>
            <person name="Ferriera S."/>
            <person name="Johnson J."/>
            <person name="Kravitz S."/>
            <person name="Beeson K."/>
            <person name="Sutton G."/>
            <person name="Rogers Y.-H."/>
            <person name="Friedman R."/>
            <person name="Frazier M."/>
            <person name="Venter J.C."/>
        </authorList>
    </citation>
    <scope>NUCLEOTIDE SEQUENCE [LARGE SCALE GENOMIC DNA]</scope>
    <source>
        <strain evidence="2 3">E-37</strain>
    </source>
</reference>